<feature type="non-terminal residue" evidence="13">
    <location>
        <position position="1"/>
    </location>
</feature>
<dbReference type="SMART" id="SM00064">
    <property type="entry name" value="FYVE"/>
    <property type="match status" value="1"/>
</dbReference>
<evidence type="ECO:0000256" key="6">
    <source>
        <dbReference type="ARBA" id="ARBA00023054"/>
    </source>
</evidence>
<dbReference type="SMART" id="SM00593">
    <property type="entry name" value="RUN"/>
    <property type="match status" value="1"/>
</dbReference>
<dbReference type="Pfam" id="PF01363">
    <property type="entry name" value="FYVE"/>
    <property type="match status" value="1"/>
</dbReference>
<evidence type="ECO:0000259" key="12">
    <source>
        <dbReference type="PROSITE" id="PS50826"/>
    </source>
</evidence>
<feature type="region of interest" description="Disordered" evidence="10">
    <location>
        <begin position="483"/>
        <end position="510"/>
    </location>
</feature>
<dbReference type="GO" id="GO:0030424">
    <property type="term" value="C:axon"/>
    <property type="evidence" value="ECO:0007669"/>
    <property type="project" value="TreeGrafter"/>
</dbReference>
<feature type="non-terminal residue" evidence="13">
    <location>
        <position position="625"/>
    </location>
</feature>
<keyword evidence="14" id="KW-1185">Reference proteome</keyword>
<dbReference type="InterPro" id="IPR011011">
    <property type="entry name" value="Znf_FYVE_PHD"/>
</dbReference>
<dbReference type="SUPFAM" id="SSF57903">
    <property type="entry name" value="FYVE/PHD zinc finger"/>
    <property type="match status" value="1"/>
</dbReference>
<comment type="caution">
    <text evidence="13">The sequence shown here is derived from an EMBL/GenBank/DDBJ whole genome shotgun (WGS) entry which is preliminary data.</text>
</comment>
<dbReference type="InterPro" id="IPR047335">
    <property type="entry name" value="RUFY1-3"/>
</dbReference>
<reference evidence="14" key="1">
    <citation type="submission" date="2023-07" db="EMBL/GenBank/DDBJ databases">
        <title>Bird 10,000 Genomes (B10K) Project - Family phase.</title>
        <authorList>
            <person name="Zhang G."/>
        </authorList>
    </citation>
    <scope>NUCLEOTIDE SEQUENCE [LARGE SCALE GENOMIC DNA]</scope>
</reference>
<feature type="coiled-coil region" evidence="9">
    <location>
        <begin position="262"/>
        <end position="352"/>
    </location>
</feature>
<dbReference type="InterPro" id="IPR037213">
    <property type="entry name" value="Run_dom_sf"/>
</dbReference>
<dbReference type="AlphaFoldDB" id="A0A851TFY8"/>
<dbReference type="CDD" id="cd15744">
    <property type="entry name" value="FYVE_RUFY3"/>
    <property type="match status" value="1"/>
</dbReference>
<dbReference type="Proteomes" id="UP000661971">
    <property type="component" value="Unassembled WGS sequence"/>
</dbReference>
<evidence type="ECO:0000256" key="7">
    <source>
        <dbReference type="ARBA" id="ARBA00023136"/>
    </source>
</evidence>
<dbReference type="InterPro" id="IPR000306">
    <property type="entry name" value="Znf_FYVE"/>
</dbReference>
<evidence type="ECO:0000256" key="3">
    <source>
        <dbReference type="ARBA" id="ARBA00022723"/>
    </source>
</evidence>
<dbReference type="FunFam" id="1.20.58.900:FF:000001">
    <property type="entry name" value="RUN and FYVE domain containing 2"/>
    <property type="match status" value="1"/>
</dbReference>
<dbReference type="EMBL" id="WBNA01000305">
    <property type="protein sequence ID" value="NXD15369.1"/>
    <property type="molecule type" value="Genomic_DNA"/>
</dbReference>
<comment type="subcellular location">
    <subcellularLocation>
        <location evidence="1">Endomembrane system</location>
    </subcellularLocation>
</comment>
<dbReference type="GO" id="GO:0008270">
    <property type="term" value="F:zinc ion binding"/>
    <property type="evidence" value="ECO:0007669"/>
    <property type="project" value="UniProtKB-KW"/>
</dbReference>
<dbReference type="InterPro" id="IPR047334">
    <property type="entry name" value="RUN_RUFY3"/>
</dbReference>
<dbReference type="PROSITE" id="PS50826">
    <property type="entry name" value="RUN"/>
    <property type="match status" value="1"/>
</dbReference>
<dbReference type="SUPFAM" id="SSF140741">
    <property type="entry name" value="RUN domain-like"/>
    <property type="match status" value="1"/>
</dbReference>
<evidence type="ECO:0000259" key="11">
    <source>
        <dbReference type="PROSITE" id="PS50178"/>
    </source>
</evidence>
<feature type="domain" description="FYVE-type" evidence="11">
    <location>
        <begin position="559"/>
        <end position="617"/>
    </location>
</feature>
<dbReference type="GO" id="GO:0012505">
    <property type="term" value="C:endomembrane system"/>
    <property type="evidence" value="ECO:0007669"/>
    <property type="project" value="UniProtKB-SubCell"/>
</dbReference>
<evidence type="ECO:0000256" key="5">
    <source>
        <dbReference type="ARBA" id="ARBA00022833"/>
    </source>
</evidence>
<dbReference type="FunFam" id="3.30.40.10:FF:000340">
    <property type="entry name" value="RUN and FYVE domain containing 3"/>
    <property type="match status" value="1"/>
</dbReference>
<dbReference type="Gene3D" id="1.20.58.900">
    <property type="match status" value="1"/>
</dbReference>
<dbReference type="GO" id="GO:0030425">
    <property type="term" value="C:dendrite"/>
    <property type="evidence" value="ECO:0007669"/>
    <property type="project" value="TreeGrafter"/>
</dbReference>
<keyword evidence="7" id="KW-0472">Membrane</keyword>
<feature type="domain" description="RUN" evidence="12">
    <location>
        <begin position="86"/>
        <end position="218"/>
    </location>
</feature>
<sequence length="625" mass="71234">MPTPTTDKITQAAMETIYLCKFRVSMDGEWLCLRELDDISLTPDPEPTHEDPNYLMANERMNLMNMAKLSIKGLIESALNLGRTLDSDYAPLQQFFVVMEHCLKHGLKAKKTFLGQNKSFWGPLELVEKLVPEAAEITASVKDLPGLKTPVGRGRAWLRLALMQKKLSEYMKALINRKDLLSEFYEPNALMMEEEGAIIAGLLVGLNVIDANFCMKGEDLDSQVGVIDFSMYLKEGNSTKGNEGDGQITAILDQKNYVEELNRHLSATVNNLQAKVDALEKSNTKLTEELAVANNRIITLQEEMERVKEESSYILESNRKVTKDRTADGHALTEARKQLKEETQLRLDVEKELEVQIGMRQEMELAMKMLEKDVCEKQDALVALRQQLDDLRALKHELSFKLQSSDMGAKQKSELNSRLEEKTNQMAATIKQLEQRLRQAEKDRQLAEQDNRLFKQEFGDKINSLQLEVEDLSRQRSQLELELKRERDRWSHSQPSNQENKKGCPKNQSRMDGKLKIQEENAKQKQLSRDKNSVLSHKYGRNCIPFFLSRLFKEQLSAPGNAQLCQLCQEESSRSKKKNICKNCGGVFCAACSAHELPLPSSINPERVCNPCHRHLIQQYSSSPL</sequence>
<dbReference type="InterPro" id="IPR017455">
    <property type="entry name" value="Znf_FYVE-rel"/>
</dbReference>
<protein>
    <submittedName>
        <fullName evidence="13">RUFY3 protein</fullName>
    </submittedName>
</protein>
<dbReference type="GO" id="GO:0005737">
    <property type="term" value="C:cytoplasm"/>
    <property type="evidence" value="ECO:0007669"/>
    <property type="project" value="TreeGrafter"/>
</dbReference>
<dbReference type="GO" id="GO:0050770">
    <property type="term" value="P:regulation of axonogenesis"/>
    <property type="evidence" value="ECO:0007669"/>
    <property type="project" value="TreeGrafter"/>
</dbReference>
<dbReference type="PANTHER" id="PTHR45956:SF1">
    <property type="entry name" value="PROTEIN RUFY3"/>
    <property type="match status" value="1"/>
</dbReference>
<evidence type="ECO:0000313" key="13">
    <source>
        <dbReference type="EMBL" id="NXD15369.1"/>
    </source>
</evidence>
<keyword evidence="2" id="KW-0597">Phosphoprotein</keyword>
<dbReference type="Pfam" id="PF02759">
    <property type="entry name" value="RUN"/>
    <property type="match status" value="1"/>
</dbReference>
<dbReference type="InterPro" id="IPR004012">
    <property type="entry name" value="Run_dom"/>
</dbReference>
<evidence type="ECO:0000256" key="4">
    <source>
        <dbReference type="ARBA" id="ARBA00022771"/>
    </source>
</evidence>
<gene>
    <name evidence="13" type="primary">Rufy3</name>
    <name evidence="13" type="ORF">NOTNIG_R10624</name>
</gene>
<evidence type="ECO:0000256" key="8">
    <source>
        <dbReference type="PROSITE-ProRule" id="PRU00091"/>
    </source>
</evidence>
<dbReference type="InterPro" id="IPR013083">
    <property type="entry name" value="Znf_RING/FYVE/PHD"/>
</dbReference>
<evidence type="ECO:0000256" key="1">
    <source>
        <dbReference type="ARBA" id="ARBA00004308"/>
    </source>
</evidence>
<evidence type="ECO:0000313" key="14">
    <source>
        <dbReference type="Proteomes" id="UP000661971"/>
    </source>
</evidence>
<dbReference type="Gene3D" id="1.20.5.170">
    <property type="match status" value="1"/>
</dbReference>
<evidence type="ECO:0000256" key="2">
    <source>
        <dbReference type="ARBA" id="ARBA00022553"/>
    </source>
</evidence>
<keyword evidence="3" id="KW-0479">Metal-binding</keyword>
<keyword evidence="5" id="KW-0862">Zinc</keyword>
<evidence type="ECO:0000256" key="10">
    <source>
        <dbReference type="SAM" id="MobiDB-lite"/>
    </source>
</evidence>
<dbReference type="FunFam" id="1.20.5.170:FF:000013">
    <property type="entry name" value="RUN and FYVE domain-containing 1"/>
    <property type="match status" value="1"/>
</dbReference>
<evidence type="ECO:0000256" key="9">
    <source>
        <dbReference type="SAM" id="Coils"/>
    </source>
</evidence>
<accession>A0A851TFY8</accession>
<dbReference type="PANTHER" id="PTHR45956">
    <property type="entry name" value="RUN AND FYVE DOMAIN-CONTAINING PROTEIN 2-LIKE PROTEIN"/>
    <property type="match status" value="1"/>
</dbReference>
<dbReference type="Gene3D" id="3.30.40.10">
    <property type="entry name" value="Zinc/RING finger domain, C3HC4 (zinc finger)"/>
    <property type="match status" value="1"/>
</dbReference>
<proteinExistence type="predicted"/>
<dbReference type="GO" id="GO:0043025">
    <property type="term" value="C:neuronal cell body"/>
    <property type="evidence" value="ECO:0007669"/>
    <property type="project" value="TreeGrafter"/>
</dbReference>
<keyword evidence="6 9" id="KW-0175">Coiled coil</keyword>
<name>A0A851TFY8_9AVES</name>
<dbReference type="CDD" id="cd17696">
    <property type="entry name" value="RUN_RUFY3"/>
    <property type="match status" value="1"/>
</dbReference>
<keyword evidence="4 8" id="KW-0863">Zinc-finger</keyword>
<dbReference type="PROSITE" id="PS50178">
    <property type="entry name" value="ZF_FYVE"/>
    <property type="match status" value="1"/>
</dbReference>
<organism evidence="13 14">
    <name type="scientific">Nothocercus nigrocapillus</name>
    <dbReference type="NCBI Taxonomy" id="1977171"/>
    <lineage>
        <taxon>Eukaryota</taxon>
        <taxon>Metazoa</taxon>
        <taxon>Chordata</taxon>
        <taxon>Craniata</taxon>
        <taxon>Vertebrata</taxon>
        <taxon>Euteleostomi</taxon>
        <taxon>Archelosauria</taxon>
        <taxon>Archosauria</taxon>
        <taxon>Dinosauria</taxon>
        <taxon>Saurischia</taxon>
        <taxon>Theropoda</taxon>
        <taxon>Coelurosauria</taxon>
        <taxon>Aves</taxon>
        <taxon>Palaeognathae</taxon>
        <taxon>Tinamiformes</taxon>
        <taxon>Tinamidae</taxon>
        <taxon>Nothocercus</taxon>
    </lineage>
</organism>